<dbReference type="GO" id="GO:0031417">
    <property type="term" value="C:NatC complex"/>
    <property type="evidence" value="ECO:0007669"/>
    <property type="project" value="InterPro"/>
</dbReference>
<organism evidence="2 3">
    <name type="scientific">Dentipellis fragilis</name>
    <dbReference type="NCBI Taxonomy" id="205917"/>
    <lineage>
        <taxon>Eukaryota</taxon>
        <taxon>Fungi</taxon>
        <taxon>Dikarya</taxon>
        <taxon>Basidiomycota</taxon>
        <taxon>Agaricomycotina</taxon>
        <taxon>Agaricomycetes</taxon>
        <taxon>Russulales</taxon>
        <taxon>Hericiaceae</taxon>
        <taxon>Dentipellis</taxon>
    </lineage>
</organism>
<dbReference type="CDD" id="cd06168">
    <property type="entry name" value="LSMD1"/>
    <property type="match status" value="1"/>
</dbReference>
<keyword evidence="3" id="KW-1185">Reference proteome</keyword>
<name>A0A4Y9Z8X4_9AGAM</name>
<dbReference type="SUPFAM" id="SSF50182">
    <property type="entry name" value="Sm-like ribonucleoproteins"/>
    <property type="match status" value="1"/>
</dbReference>
<dbReference type="EMBL" id="SEOQ01000061">
    <property type="protein sequence ID" value="TFY71225.1"/>
    <property type="molecule type" value="Genomic_DNA"/>
</dbReference>
<dbReference type="InterPro" id="IPR050914">
    <property type="entry name" value="snRNP_SmB/NAA38-like"/>
</dbReference>
<evidence type="ECO:0000259" key="1">
    <source>
        <dbReference type="SMART" id="SM00651"/>
    </source>
</evidence>
<dbReference type="Gene3D" id="2.30.30.100">
    <property type="match status" value="1"/>
</dbReference>
<gene>
    <name evidence="2" type="ORF">EVG20_g1785</name>
</gene>
<dbReference type="STRING" id="205917.A0A4Y9Z8X4"/>
<dbReference type="OrthoDB" id="368909at2759"/>
<comment type="caution">
    <text evidence="2">The sequence shown here is derived from an EMBL/GenBank/DDBJ whole genome shotgun (WGS) entry which is preliminary data.</text>
</comment>
<dbReference type="PANTHER" id="PTHR10701:SF5">
    <property type="entry name" value="N-ALPHA-ACETYLTRANSFERASE 38, NATC AUXILIARY SUBUNIT"/>
    <property type="match status" value="1"/>
</dbReference>
<dbReference type="InterPro" id="IPR001163">
    <property type="entry name" value="Sm_dom_euk/arc"/>
</dbReference>
<sequence>MLKTEAAVTQDTDAVLALKSLLRLTLRVFIADGRIFLGTFAGTDKSLNLLLVNTEEFRLGPSDNPDGRYVGQVMIPWRLVIKTEVQTPGTSVMDQEEDERMYL</sequence>
<protein>
    <recommendedName>
        <fullName evidence="1">Sm domain-containing protein</fullName>
    </recommendedName>
</protein>
<dbReference type="AlphaFoldDB" id="A0A4Y9Z8X4"/>
<evidence type="ECO:0000313" key="2">
    <source>
        <dbReference type="EMBL" id="TFY71225.1"/>
    </source>
</evidence>
<accession>A0A4Y9Z8X4</accession>
<feature type="domain" description="Sm" evidence="1">
    <location>
        <begin position="16"/>
        <end position="85"/>
    </location>
</feature>
<evidence type="ECO:0000313" key="3">
    <source>
        <dbReference type="Proteomes" id="UP000298327"/>
    </source>
</evidence>
<reference evidence="2 3" key="1">
    <citation type="submission" date="2019-02" db="EMBL/GenBank/DDBJ databases">
        <title>Genome sequencing of the rare red list fungi Dentipellis fragilis.</title>
        <authorList>
            <person name="Buettner E."/>
            <person name="Kellner H."/>
        </authorList>
    </citation>
    <scope>NUCLEOTIDE SEQUENCE [LARGE SCALE GENOMIC DNA]</scope>
    <source>
        <strain evidence="2 3">DSM 105465</strain>
    </source>
</reference>
<dbReference type="InterPro" id="IPR034110">
    <property type="entry name" value="LSMD1_Sm"/>
</dbReference>
<dbReference type="Pfam" id="PF01423">
    <property type="entry name" value="LSM"/>
    <property type="match status" value="1"/>
</dbReference>
<dbReference type="Proteomes" id="UP000298327">
    <property type="component" value="Unassembled WGS sequence"/>
</dbReference>
<dbReference type="SMART" id="SM00651">
    <property type="entry name" value="Sm"/>
    <property type="match status" value="1"/>
</dbReference>
<proteinExistence type="predicted"/>
<dbReference type="PANTHER" id="PTHR10701">
    <property type="entry name" value="SMALL NUCLEAR RIBONUCLEOPROTEIN-ASSOCIATED PROTEIN B AND N"/>
    <property type="match status" value="1"/>
</dbReference>
<dbReference type="InterPro" id="IPR010920">
    <property type="entry name" value="LSM_dom_sf"/>
</dbReference>